<dbReference type="EMBL" id="UINC01155409">
    <property type="protein sequence ID" value="SVD51241.1"/>
    <property type="molecule type" value="Genomic_DNA"/>
</dbReference>
<keyword evidence="1" id="KW-0472">Membrane</keyword>
<feature type="non-terminal residue" evidence="3">
    <location>
        <position position="1"/>
    </location>
</feature>
<organism evidence="3">
    <name type="scientific">marine metagenome</name>
    <dbReference type="NCBI Taxonomy" id="408172"/>
    <lineage>
        <taxon>unclassified sequences</taxon>
        <taxon>metagenomes</taxon>
        <taxon>ecological metagenomes</taxon>
    </lineage>
</organism>
<feature type="transmembrane region" description="Helical" evidence="1">
    <location>
        <begin position="121"/>
        <end position="139"/>
    </location>
</feature>
<feature type="transmembrane region" description="Helical" evidence="1">
    <location>
        <begin position="190"/>
        <end position="209"/>
    </location>
</feature>
<dbReference type="PANTHER" id="PTHR36927:SF1">
    <property type="entry name" value="MDO-LIKE PROTEIN"/>
    <property type="match status" value="1"/>
</dbReference>
<keyword evidence="1" id="KW-0812">Transmembrane</keyword>
<evidence type="ECO:0000259" key="2">
    <source>
        <dbReference type="Pfam" id="PF01757"/>
    </source>
</evidence>
<keyword evidence="1" id="KW-1133">Transmembrane helix</keyword>
<evidence type="ECO:0000256" key="1">
    <source>
        <dbReference type="SAM" id="Phobius"/>
    </source>
</evidence>
<dbReference type="GO" id="GO:0016747">
    <property type="term" value="F:acyltransferase activity, transferring groups other than amino-acyl groups"/>
    <property type="evidence" value="ECO:0007669"/>
    <property type="project" value="InterPro"/>
</dbReference>
<dbReference type="InterPro" id="IPR050623">
    <property type="entry name" value="Glucan_succinyl_AcylTrfase"/>
</dbReference>
<feature type="transmembrane region" description="Helical" evidence="1">
    <location>
        <begin position="215"/>
        <end position="236"/>
    </location>
</feature>
<accession>A0A382VZD2</accession>
<name>A0A382VZD2_9ZZZZ</name>
<feature type="transmembrane region" description="Helical" evidence="1">
    <location>
        <begin position="88"/>
        <end position="109"/>
    </location>
</feature>
<proteinExistence type="predicted"/>
<gene>
    <name evidence="3" type="ORF">METZ01_LOCUS404095</name>
</gene>
<dbReference type="Pfam" id="PF01757">
    <property type="entry name" value="Acyl_transf_3"/>
    <property type="match status" value="1"/>
</dbReference>
<reference evidence="3" key="1">
    <citation type="submission" date="2018-05" db="EMBL/GenBank/DDBJ databases">
        <authorList>
            <person name="Lanie J.A."/>
            <person name="Ng W.-L."/>
            <person name="Kazmierczak K.M."/>
            <person name="Andrzejewski T.M."/>
            <person name="Davidsen T.M."/>
            <person name="Wayne K.J."/>
            <person name="Tettelin H."/>
            <person name="Glass J.I."/>
            <person name="Rusch D."/>
            <person name="Podicherti R."/>
            <person name="Tsui H.-C.T."/>
            <person name="Winkler M.E."/>
        </authorList>
    </citation>
    <scope>NUCLEOTIDE SEQUENCE</scope>
</reference>
<protein>
    <recommendedName>
        <fullName evidence="2">Acyltransferase 3 domain-containing protein</fullName>
    </recommendedName>
</protein>
<feature type="transmembrane region" description="Helical" evidence="1">
    <location>
        <begin position="58"/>
        <end position="76"/>
    </location>
</feature>
<evidence type="ECO:0000313" key="3">
    <source>
        <dbReference type="EMBL" id="SVD51241.1"/>
    </source>
</evidence>
<dbReference type="AlphaFoldDB" id="A0A382VZD2"/>
<feature type="domain" description="Acyltransferase 3" evidence="2">
    <location>
        <begin position="11"/>
        <end position="233"/>
    </location>
</feature>
<feature type="transmembrane region" description="Helical" evidence="1">
    <location>
        <begin position="25"/>
        <end position="46"/>
    </location>
</feature>
<sequence length="257" mass="30305">EFDEGNWFTRNYFINGQLGTFHLWFLYYLVYLTLAFVLLAKLLSFARLPGLARWLAESPFRLFWLLPLTFWAQYFMGDEFGPSTSVNLTPYLISLGYYGLFFGYGAICFANKGFHQKVGRLWPINILVSLVVFVIALSLMERKDVEWRYELITLCSAIFVWLMIFGLMGVFRKFFSGENPKIRFVSDSAYWLYIAHLPLVKILQALVSYWEFPSILKFILVCLLTTTILLLSYRYFIRYTWIGTMLNGKRYRTHEAN</sequence>
<dbReference type="PANTHER" id="PTHR36927">
    <property type="entry name" value="BLR4337 PROTEIN"/>
    <property type="match status" value="1"/>
</dbReference>
<dbReference type="InterPro" id="IPR002656">
    <property type="entry name" value="Acyl_transf_3_dom"/>
</dbReference>
<feature type="transmembrane region" description="Helical" evidence="1">
    <location>
        <begin position="151"/>
        <end position="170"/>
    </location>
</feature>